<dbReference type="Gene3D" id="3.40.50.970">
    <property type="match status" value="1"/>
</dbReference>
<reference evidence="8 9" key="1">
    <citation type="submission" date="2020-08" db="EMBL/GenBank/DDBJ databases">
        <title>Genomic Encyclopedia of Type Strains, Phase IV (KMG-IV): sequencing the most valuable type-strain genomes for metagenomic binning, comparative biology and taxonomic classification.</title>
        <authorList>
            <person name="Goeker M."/>
        </authorList>
    </citation>
    <scope>NUCLEOTIDE SEQUENCE [LARGE SCALE GENOMIC DNA]</scope>
    <source>
        <strain evidence="8 9">DSM 102850</strain>
    </source>
</reference>
<dbReference type="Pfam" id="PF12573">
    <property type="entry name" value="OxoDH_E1alpha_N"/>
    <property type="match status" value="1"/>
</dbReference>
<dbReference type="PANTHER" id="PTHR43380:SF1">
    <property type="entry name" value="2-OXOISOVALERATE DEHYDROGENASE SUBUNIT ALPHA, MITOCHONDRIAL"/>
    <property type="match status" value="1"/>
</dbReference>
<evidence type="ECO:0000259" key="6">
    <source>
        <dbReference type="Pfam" id="PF00676"/>
    </source>
</evidence>
<evidence type="ECO:0000256" key="1">
    <source>
        <dbReference type="ARBA" id="ARBA00001964"/>
    </source>
</evidence>
<dbReference type="InterPro" id="IPR029061">
    <property type="entry name" value="THDP-binding"/>
</dbReference>
<sequence length="426" mass="46016">MDGYNGPPREDEVEERRAAPERVRLRVPAPKVRPGQAPDFSHLDVGKAGALPRPPLDLGAHDAGAYADGLIRVLDDEGRAHGDWAEGIAAEDKLAALEAMVRTRAFDARMVRSQRQGKTSFYVPCLGEEAVAVGQSLALRPGDMHFPTYRQQGILFANGCDPYVCMNQIYSNEEDPLQGKQLPILYSFKEYGFFTVSGNLATQYPQAVGWAMASAVKGGDEVAAAWIGDGATAEGDWHAAMVFASVYKPPVILNVVNNQWAISSFSGIAGGLETTFARRGLGYGIPALRVDGNDLLAVLSVSRYAAERARAGFGPTVIEHVTYRAGAHSTSDDPSKYRPSDEAAHWPLGDPIQRLRQHLIAEGTLSEDDADAMEKAAEAEMRDAEARAEANGLVHEGRGAKAGYMFEGVYATPPGRLDEQRKKAGF</sequence>
<evidence type="ECO:0000256" key="5">
    <source>
        <dbReference type="SAM" id="MobiDB-lite"/>
    </source>
</evidence>
<keyword evidence="3 4" id="KW-0786">Thiamine pyrophosphate</keyword>
<evidence type="ECO:0000313" key="8">
    <source>
        <dbReference type="EMBL" id="MBB4658345.1"/>
    </source>
</evidence>
<gene>
    <name evidence="8" type="ORF">GGQ59_000845</name>
</gene>
<dbReference type="Proteomes" id="UP000563524">
    <property type="component" value="Unassembled WGS sequence"/>
</dbReference>
<feature type="compositionally biased region" description="Basic and acidic residues" evidence="5">
    <location>
        <begin position="8"/>
        <end position="24"/>
    </location>
</feature>
<evidence type="ECO:0000256" key="2">
    <source>
        <dbReference type="ARBA" id="ARBA00023002"/>
    </source>
</evidence>
<comment type="function">
    <text evidence="4">The branched-chain alpha-keto dehydrogenase complex catalyzes the overall conversion of alpha-keto acids to acyl-CoA and CO(2). It contains multiple copies of three enzymatic components: branched-chain alpha-keto acid decarboxylase (E1), lipoamide acyltransferase (E2) and lipoamide dehydrogenase (E3).</text>
</comment>
<dbReference type="PANTHER" id="PTHR43380">
    <property type="entry name" value="2-OXOISOVALERATE DEHYDROGENASE SUBUNIT ALPHA, MITOCHONDRIAL"/>
    <property type="match status" value="1"/>
</dbReference>
<dbReference type="EC" id="1.2.4.4" evidence="4"/>
<feature type="domain" description="2-oxoisovalerate dehydrogenase E1 alpha subunit N-terminal" evidence="7">
    <location>
        <begin position="23"/>
        <end position="58"/>
    </location>
</feature>
<keyword evidence="9" id="KW-1185">Reference proteome</keyword>
<comment type="caution">
    <text evidence="8">The sequence shown here is derived from an EMBL/GenBank/DDBJ whole genome shotgun (WGS) entry which is preliminary data.</text>
</comment>
<name>A0A840I1X4_9PROT</name>
<organism evidence="8 9">
    <name type="scientific">Parvularcula dongshanensis</name>
    <dbReference type="NCBI Taxonomy" id="1173995"/>
    <lineage>
        <taxon>Bacteria</taxon>
        <taxon>Pseudomonadati</taxon>
        <taxon>Pseudomonadota</taxon>
        <taxon>Alphaproteobacteria</taxon>
        <taxon>Parvularculales</taxon>
        <taxon>Parvularculaceae</taxon>
        <taxon>Parvularcula</taxon>
    </lineage>
</organism>
<keyword evidence="2 4" id="KW-0560">Oxidoreductase</keyword>
<comment type="catalytic activity">
    <reaction evidence="4">
        <text>N(6)-[(R)-lipoyl]-L-lysyl-[protein] + 3-methyl-2-oxobutanoate + H(+) = N(6)-[(R)-S(8)-2-methylpropanoyldihydrolipoyl]-L-lysyl-[protein] + CO2</text>
        <dbReference type="Rhea" id="RHEA:13457"/>
        <dbReference type="Rhea" id="RHEA-COMP:10474"/>
        <dbReference type="Rhea" id="RHEA-COMP:10497"/>
        <dbReference type="ChEBI" id="CHEBI:11851"/>
        <dbReference type="ChEBI" id="CHEBI:15378"/>
        <dbReference type="ChEBI" id="CHEBI:16526"/>
        <dbReference type="ChEBI" id="CHEBI:83099"/>
        <dbReference type="ChEBI" id="CHEBI:83142"/>
        <dbReference type="EC" id="1.2.4.4"/>
    </reaction>
</comment>
<feature type="region of interest" description="Disordered" evidence="5">
    <location>
        <begin position="1"/>
        <end position="48"/>
    </location>
</feature>
<evidence type="ECO:0000256" key="3">
    <source>
        <dbReference type="ARBA" id="ARBA00023052"/>
    </source>
</evidence>
<dbReference type="Pfam" id="PF00676">
    <property type="entry name" value="E1_dh"/>
    <property type="match status" value="1"/>
</dbReference>
<feature type="domain" description="Dehydrogenase E1 component" evidence="6">
    <location>
        <begin position="99"/>
        <end position="392"/>
    </location>
</feature>
<proteinExistence type="inferred from homology"/>
<evidence type="ECO:0000259" key="7">
    <source>
        <dbReference type="Pfam" id="PF12573"/>
    </source>
</evidence>
<comment type="similarity">
    <text evidence="4">Belongs to the BCKDHA family.</text>
</comment>
<evidence type="ECO:0000313" key="9">
    <source>
        <dbReference type="Proteomes" id="UP000563524"/>
    </source>
</evidence>
<dbReference type="InterPro" id="IPR001017">
    <property type="entry name" value="DH_E1"/>
</dbReference>
<protein>
    <recommendedName>
        <fullName evidence="4">2-oxoisovalerate dehydrogenase subunit alpha</fullName>
        <ecNumber evidence="4">1.2.4.4</ecNumber>
    </recommendedName>
    <alternativeName>
        <fullName evidence="4">Branched-chain alpha-keto acid dehydrogenase E1 component alpha chain</fullName>
    </alternativeName>
</protein>
<dbReference type="GO" id="GO:0003863">
    <property type="term" value="F:branched-chain 2-oxo acid dehydrogenase activity"/>
    <property type="evidence" value="ECO:0007669"/>
    <property type="project" value="UniProtKB-EC"/>
</dbReference>
<dbReference type="AlphaFoldDB" id="A0A840I1X4"/>
<dbReference type="InterPro" id="IPR022593">
    <property type="entry name" value="Oxoisoval_DH_suAlpha_N_dom"/>
</dbReference>
<accession>A0A840I1X4</accession>
<evidence type="ECO:0000256" key="4">
    <source>
        <dbReference type="RuleBase" id="RU365014"/>
    </source>
</evidence>
<dbReference type="GO" id="GO:0009083">
    <property type="term" value="P:branched-chain amino acid catabolic process"/>
    <property type="evidence" value="ECO:0007669"/>
    <property type="project" value="TreeGrafter"/>
</dbReference>
<dbReference type="EMBL" id="JACHOB010000001">
    <property type="protein sequence ID" value="MBB4658345.1"/>
    <property type="molecule type" value="Genomic_DNA"/>
</dbReference>
<comment type="cofactor">
    <cofactor evidence="1 4">
        <name>thiamine diphosphate</name>
        <dbReference type="ChEBI" id="CHEBI:58937"/>
    </cofactor>
</comment>
<dbReference type="InterPro" id="IPR050771">
    <property type="entry name" value="Alpha-ketoacid_DH_E1_comp"/>
</dbReference>
<dbReference type="SUPFAM" id="SSF52518">
    <property type="entry name" value="Thiamin diphosphate-binding fold (THDP-binding)"/>
    <property type="match status" value="1"/>
</dbReference>
<dbReference type="CDD" id="cd02000">
    <property type="entry name" value="TPP_E1_PDC_ADC_BCADC"/>
    <property type="match status" value="1"/>
</dbReference>
<dbReference type="RefSeq" id="WP_183816103.1">
    <property type="nucleotide sequence ID" value="NZ_JACHOB010000001.1"/>
</dbReference>